<evidence type="ECO:0008006" key="4">
    <source>
        <dbReference type="Google" id="ProtNLM"/>
    </source>
</evidence>
<dbReference type="SUPFAM" id="SSF52047">
    <property type="entry name" value="RNI-like"/>
    <property type="match status" value="1"/>
</dbReference>
<dbReference type="Gene3D" id="3.80.10.10">
    <property type="entry name" value="Ribonuclease Inhibitor"/>
    <property type="match status" value="1"/>
</dbReference>
<name>A0A2H3J4Y9_WOLCO</name>
<keyword evidence="3" id="KW-1185">Reference proteome</keyword>
<accession>A0A2H3J4Y9</accession>
<gene>
    <name evidence="2" type="ORF">WOLCODRAFT_94220</name>
</gene>
<dbReference type="AlphaFoldDB" id="A0A2H3J4Y9"/>
<evidence type="ECO:0000256" key="1">
    <source>
        <dbReference type="SAM" id="MobiDB-lite"/>
    </source>
</evidence>
<dbReference type="STRING" id="742152.A0A2H3J4Y9"/>
<protein>
    <recommendedName>
        <fullName evidence="4">F-box domain-containing protein</fullName>
    </recommendedName>
</protein>
<evidence type="ECO:0000313" key="2">
    <source>
        <dbReference type="EMBL" id="PCH33809.1"/>
    </source>
</evidence>
<dbReference type="OMA" id="CYERWER"/>
<proteinExistence type="predicted"/>
<dbReference type="EMBL" id="KB467831">
    <property type="protein sequence ID" value="PCH33809.1"/>
    <property type="molecule type" value="Genomic_DNA"/>
</dbReference>
<feature type="compositionally biased region" description="Acidic residues" evidence="1">
    <location>
        <begin position="441"/>
        <end position="457"/>
    </location>
</feature>
<dbReference type="Proteomes" id="UP000218811">
    <property type="component" value="Unassembled WGS sequence"/>
</dbReference>
<evidence type="ECO:0000313" key="3">
    <source>
        <dbReference type="Proteomes" id="UP000218811"/>
    </source>
</evidence>
<dbReference type="InterPro" id="IPR032675">
    <property type="entry name" value="LRR_dom_sf"/>
</dbReference>
<reference evidence="2 3" key="1">
    <citation type="journal article" date="2012" name="Science">
        <title>The Paleozoic origin of enzymatic lignin decomposition reconstructed from 31 fungal genomes.</title>
        <authorList>
            <person name="Floudas D."/>
            <person name="Binder M."/>
            <person name="Riley R."/>
            <person name="Barry K."/>
            <person name="Blanchette R.A."/>
            <person name="Henrissat B."/>
            <person name="Martinez A.T."/>
            <person name="Otillar R."/>
            <person name="Spatafora J.W."/>
            <person name="Yadav J.S."/>
            <person name="Aerts A."/>
            <person name="Benoit I."/>
            <person name="Boyd A."/>
            <person name="Carlson A."/>
            <person name="Copeland A."/>
            <person name="Coutinho P.M."/>
            <person name="de Vries R.P."/>
            <person name="Ferreira P."/>
            <person name="Findley K."/>
            <person name="Foster B."/>
            <person name="Gaskell J."/>
            <person name="Glotzer D."/>
            <person name="Gorecki P."/>
            <person name="Heitman J."/>
            <person name="Hesse C."/>
            <person name="Hori C."/>
            <person name="Igarashi K."/>
            <person name="Jurgens J.A."/>
            <person name="Kallen N."/>
            <person name="Kersten P."/>
            <person name="Kohler A."/>
            <person name="Kuees U."/>
            <person name="Kumar T.K.A."/>
            <person name="Kuo A."/>
            <person name="LaButti K."/>
            <person name="Larrondo L.F."/>
            <person name="Lindquist E."/>
            <person name="Ling A."/>
            <person name="Lombard V."/>
            <person name="Lucas S."/>
            <person name="Lundell T."/>
            <person name="Martin R."/>
            <person name="McLaughlin D.J."/>
            <person name="Morgenstern I."/>
            <person name="Morin E."/>
            <person name="Murat C."/>
            <person name="Nagy L.G."/>
            <person name="Nolan M."/>
            <person name="Ohm R.A."/>
            <person name="Patyshakuliyeva A."/>
            <person name="Rokas A."/>
            <person name="Ruiz-Duenas F.J."/>
            <person name="Sabat G."/>
            <person name="Salamov A."/>
            <person name="Samejima M."/>
            <person name="Schmutz J."/>
            <person name="Slot J.C."/>
            <person name="St John F."/>
            <person name="Stenlid J."/>
            <person name="Sun H."/>
            <person name="Sun S."/>
            <person name="Syed K."/>
            <person name="Tsang A."/>
            <person name="Wiebenga A."/>
            <person name="Young D."/>
            <person name="Pisabarro A."/>
            <person name="Eastwood D.C."/>
            <person name="Martin F."/>
            <person name="Cullen D."/>
            <person name="Grigoriev I.V."/>
            <person name="Hibbett D.S."/>
        </authorList>
    </citation>
    <scope>NUCLEOTIDE SEQUENCE [LARGE SCALE GENOMIC DNA]</scope>
    <source>
        <strain evidence="2 3">MD-104</strain>
    </source>
</reference>
<feature type="region of interest" description="Disordered" evidence="1">
    <location>
        <begin position="432"/>
        <end position="463"/>
    </location>
</feature>
<organism evidence="2 3">
    <name type="scientific">Wolfiporia cocos (strain MD-104)</name>
    <name type="common">Brown rot fungus</name>
    <dbReference type="NCBI Taxonomy" id="742152"/>
    <lineage>
        <taxon>Eukaryota</taxon>
        <taxon>Fungi</taxon>
        <taxon>Dikarya</taxon>
        <taxon>Basidiomycota</taxon>
        <taxon>Agaricomycotina</taxon>
        <taxon>Agaricomycetes</taxon>
        <taxon>Polyporales</taxon>
        <taxon>Phaeolaceae</taxon>
        <taxon>Wolfiporia</taxon>
    </lineage>
</organism>
<sequence length="496" mass="56387">MAQLLPPEIWLQIFSYAADDDSLFDHALPTSLWDSAWTRMLYGNLWYLRSPDEVLNTKQRQSYFTKKAISATCRAWRTLGAEFLFRFLYFNDPSYLQQFGPILNNNPNYGRWVKRIHITRYYAGLGATMYEMQKSLGSIIRHCPNLEIFVVSWPLSHSFSAVAYALRHRSKTLHTLSLNVPTASLGKAIVMLQTLPSLKSLHLEFEGSCPEDIELGASSDLEIALNDLQQLSLRGPCGDFVEQAIGWKMPSLQSLSLDFLSYRNDLPDIVDFLAHHGAHLTFLDINCIPDLDVPTILDLCPLLTTFAFNLDWRIESAHTDIWGAGTLVHRPHANITTIGCHQLLHAFGVGDAAKYAAADPFTTHVVRRRNDANFAAITRAAFPRLARVRVLNRTLLRDLERADGPARDCYERWERWWDQCAAQGVRLEDCTGAPLGTLPMDDPEDEEVESEVDEDAEEQKKLQPLRDLLEECKRMSLTREEPLFALPPPYRQPLTG</sequence>
<dbReference type="OrthoDB" id="5345779at2759"/>